<feature type="non-terminal residue" evidence="2">
    <location>
        <position position="1"/>
    </location>
</feature>
<dbReference type="AlphaFoldDB" id="A0ABD3V9M1"/>
<gene>
    <name evidence="2" type="ORF">ACJMK2_012232</name>
</gene>
<feature type="region of interest" description="Disordered" evidence="1">
    <location>
        <begin position="273"/>
        <end position="386"/>
    </location>
</feature>
<feature type="compositionally biased region" description="Basic residues" evidence="1">
    <location>
        <begin position="93"/>
        <end position="112"/>
    </location>
</feature>
<feature type="region of interest" description="Disordered" evidence="1">
    <location>
        <begin position="91"/>
        <end position="115"/>
    </location>
</feature>
<dbReference type="EMBL" id="JBJQND010000013">
    <property type="protein sequence ID" value="KAL3857583.1"/>
    <property type="molecule type" value="Genomic_DNA"/>
</dbReference>
<sequence>GNIDDRNNIPSQEIPELISTMTLSSVPPGSTWANFPSKHHIGRPTTAREINIQDGHCDQTKMSTDISCTKMGGETQELAHNAIEETMQLNKNGAKKHKEKSARKHPKKKKHISRVDKEYEDIQANTEDYHKYEYINTDDDRSVFNAKTQHSNAEGQDNGIRMKIQRAKEYNYSDEEMKNASPETGSNYFSEHHSKRRVATIYQFNDNLPDNPNYRVKHNQGYGGLFDNPAATPVFPDDPNYRVKHNQRYDELFDKPVATPVIEEHSDLNYERFKRKSRNKDEKYGNEDITNQVGPDSNEMPTVPTDNTNVIKKEKKKKRKKTRERSNENVQNGYDQIGDSTTARSIFEGQSDLPNDESGKKHRKKRKKKHKKRDKMNAAKQEDIHL</sequence>
<evidence type="ECO:0000313" key="3">
    <source>
        <dbReference type="Proteomes" id="UP001634394"/>
    </source>
</evidence>
<feature type="compositionally biased region" description="Polar residues" evidence="1">
    <location>
        <begin position="328"/>
        <end position="344"/>
    </location>
</feature>
<evidence type="ECO:0000256" key="1">
    <source>
        <dbReference type="SAM" id="MobiDB-lite"/>
    </source>
</evidence>
<reference evidence="2 3" key="1">
    <citation type="submission" date="2024-11" db="EMBL/GenBank/DDBJ databases">
        <title>Chromosome-level genome assembly of the freshwater bivalve Anodonta woodiana.</title>
        <authorList>
            <person name="Chen X."/>
        </authorList>
    </citation>
    <scope>NUCLEOTIDE SEQUENCE [LARGE SCALE GENOMIC DNA]</scope>
    <source>
        <strain evidence="2">MN2024</strain>
        <tissue evidence="2">Gills</tissue>
    </source>
</reference>
<dbReference type="Proteomes" id="UP001634394">
    <property type="component" value="Unassembled WGS sequence"/>
</dbReference>
<keyword evidence="3" id="KW-1185">Reference proteome</keyword>
<comment type="caution">
    <text evidence="2">The sequence shown here is derived from an EMBL/GenBank/DDBJ whole genome shotgun (WGS) entry which is preliminary data.</text>
</comment>
<feature type="compositionally biased region" description="Basic residues" evidence="1">
    <location>
        <begin position="313"/>
        <end position="323"/>
    </location>
</feature>
<proteinExistence type="predicted"/>
<evidence type="ECO:0000313" key="2">
    <source>
        <dbReference type="EMBL" id="KAL3857583.1"/>
    </source>
</evidence>
<organism evidence="2 3">
    <name type="scientific">Sinanodonta woodiana</name>
    <name type="common">Chinese pond mussel</name>
    <name type="synonym">Anodonta woodiana</name>
    <dbReference type="NCBI Taxonomy" id="1069815"/>
    <lineage>
        <taxon>Eukaryota</taxon>
        <taxon>Metazoa</taxon>
        <taxon>Spiralia</taxon>
        <taxon>Lophotrochozoa</taxon>
        <taxon>Mollusca</taxon>
        <taxon>Bivalvia</taxon>
        <taxon>Autobranchia</taxon>
        <taxon>Heteroconchia</taxon>
        <taxon>Palaeoheterodonta</taxon>
        <taxon>Unionida</taxon>
        <taxon>Unionoidea</taxon>
        <taxon>Unionidae</taxon>
        <taxon>Unioninae</taxon>
        <taxon>Sinanodonta</taxon>
    </lineage>
</organism>
<name>A0ABD3V9M1_SINWO</name>
<protein>
    <submittedName>
        <fullName evidence="2">Uncharacterized protein</fullName>
    </submittedName>
</protein>
<feature type="compositionally biased region" description="Basic and acidic residues" evidence="1">
    <location>
        <begin position="375"/>
        <end position="386"/>
    </location>
</feature>
<accession>A0ABD3V9M1</accession>
<feature type="compositionally biased region" description="Basic residues" evidence="1">
    <location>
        <begin position="360"/>
        <end position="374"/>
    </location>
</feature>